<dbReference type="GO" id="GO:0016757">
    <property type="term" value="F:glycosyltransferase activity"/>
    <property type="evidence" value="ECO:0007669"/>
    <property type="project" value="UniProtKB-KW"/>
</dbReference>
<keyword evidence="1" id="KW-0328">Glycosyltransferase</keyword>
<dbReference type="PANTHER" id="PTHR45947">
    <property type="entry name" value="SULFOQUINOVOSYL TRANSFERASE SQD2"/>
    <property type="match status" value="1"/>
</dbReference>
<dbReference type="SUPFAM" id="SSF53756">
    <property type="entry name" value="UDP-Glycosyltransferase/glycogen phosphorylase"/>
    <property type="match status" value="1"/>
</dbReference>
<dbReference type="Gene3D" id="3.40.50.2000">
    <property type="entry name" value="Glycogen Phosphorylase B"/>
    <property type="match status" value="2"/>
</dbReference>
<evidence type="ECO:0000313" key="1">
    <source>
        <dbReference type="EMBL" id="MDT7519672.1"/>
    </source>
</evidence>
<dbReference type="EC" id="2.4.-.-" evidence="1"/>
<dbReference type="EMBL" id="JAVBIK010000001">
    <property type="protein sequence ID" value="MDT7519672.1"/>
    <property type="molecule type" value="Genomic_DNA"/>
</dbReference>
<protein>
    <submittedName>
        <fullName evidence="1">Glycosyltransferase family 4 protein</fullName>
        <ecNumber evidence="1">2.4.-.-</ecNumber>
    </submittedName>
</protein>
<sequence length="384" mass="42571">MQRFVSTKVVVIQRRMTHYRVAFFESLRKQLAERGLELVLAYGLGTEKEERKNDGGQIAWAKKLPTHYFLGGRICYQPLGDMCKDAAMLVVTLENKLICNLWHQFTPVPYKVALWGHGANLQGNAASWREKFKRRVAHRADWWFGYTEHSRPLIAKSGFPENRITVLNNTIDTAEMRSQFEAIRPAELAGWRAAHGLGDGPVGIFLGSLYEEKRINFLLDAVKAIRAQVPGFELLMVGAGPQKSMVEAFCKEHAWAHFAGMLKGKDKVLALASATVMLNPGLVGLGILDSFVCEVPMVTTDCGLHSPEIVYLQSSANGLMTNNTLDDYVRECVALMTSSTTLAAMKAACKSSATTYTVENMARNFADGVEQCLQSPSYRAKAAL</sequence>
<organism evidence="1 2">
    <name type="scientific">Rhodoferax potami</name>
    <dbReference type="NCBI Taxonomy" id="3068338"/>
    <lineage>
        <taxon>Bacteria</taxon>
        <taxon>Pseudomonadati</taxon>
        <taxon>Pseudomonadota</taxon>
        <taxon>Betaproteobacteria</taxon>
        <taxon>Burkholderiales</taxon>
        <taxon>Comamonadaceae</taxon>
        <taxon>Rhodoferax</taxon>
    </lineage>
</organism>
<gene>
    <name evidence="1" type="ORF">RAE19_13280</name>
</gene>
<dbReference type="Proteomes" id="UP001321700">
    <property type="component" value="Unassembled WGS sequence"/>
</dbReference>
<proteinExistence type="predicted"/>
<dbReference type="RefSeq" id="WP_313875339.1">
    <property type="nucleotide sequence ID" value="NZ_JAVBIK010000001.1"/>
</dbReference>
<comment type="caution">
    <text evidence="1">The sequence shown here is derived from an EMBL/GenBank/DDBJ whole genome shotgun (WGS) entry which is preliminary data.</text>
</comment>
<keyword evidence="1" id="KW-0808">Transferase</keyword>
<reference evidence="1 2" key="1">
    <citation type="submission" date="2023-08" db="EMBL/GenBank/DDBJ databases">
        <title>Rhodoferax potami sp. nov. and Rhodoferax mekongensis sp. nov., isolated from the Mekong River in Thailand.</title>
        <authorList>
            <person name="Kitikhun S."/>
            <person name="Charoenyingcharoen P."/>
            <person name="Siriarchawattana P."/>
            <person name="Likhitrattanapisal S."/>
            <person name="Nilsakha T."/>
            <person name="Chanpet A."/>
            <person name="Rattanawaree P."/>
            <person name="Ingsriswang S."/>
        </authorList>
    </citation>
    <scope>NUCLEOTIDE SEQUENCE [LARGE SCALE GENOMIC DNA]</scope>
    <source>
        <strain evidence="1 2">TBRC 17660</strain>
    </source>
</reference>
<accession>A0ABU3KPJ2</accession>
<keyword evidence="2" id="KW-1185">Reference proteome</keyword>
<name>A0ABU3KPJ2_9BURK</name>
<dbReference type="Pfam" id="PF13692">
    <property type="entry name" value="Glyco_trans_1_4"/>
    <property type="match status" value="1"/>
</dbReference>
<dbReference type="CDD" id="cd03801">
    <property type="entry name" value="GT4_PimA-like"/>
    <property type="match status" value="1"/>
</dbReference>
<dbReference type="InterPro" id="IPR050194">
    <property type="entry name" value="Glycosyltransferase_grp1"/>
</dbReference>
<dbReference type="PANTHER" id="PTHR45947:SF3">
    <property type="entry name" value="SULFOQUINOVOSYL TRANSFERASE SQD2"/>
    <property type="match status" value="1"/>
</dbReference>
<evidence type="ECO:0000313" key="2">
    <source>
        <dbReference type="Proteomes" id="UP001321700"/>
    </source>
</evidence>